<dbReference type="OrthoDB" id="3886018at2759"/>
<accession>A0A6A6GTM3</accession>
<organism evidence="1 2">
    <name type="scientific">Viridothelium virens</name>
    <name type="common">Speckled blister lichen</name>
    <name type="synonym">Trypethelium virens</name>
    <dbReference type="NCBI Taxonomy" id="1048519"/>
    <lineage>
        <taxon>Eukaryota</taxon>
        <taxon>Fungi</taxon>
        <taxon>Dikarya</taxon>
        <taxon>Ascomycota</taxon>
        <taxon>Pezizomycotina</taxon>
        <taxon>Dothideomycetes</taxon>
        <taxon>Dothideomycetes incertae sedis</taxon>
        <taxon>Trypetheliales</taxon>
        <taxon>Trypetheliaceae</taxon>
        <taxon>Viridothelium</taxon>
    </lineage>
</organism>
<evidence type="ECO:0000313" key="2">
    <source>
        <dbReference type="Proteomes" id="UP000800092"/>
    </source>
</evidence>
<protein>
    <submittedName>
        <fullName evidence="1">Uncharacterized protein</fullName>
    </submittedName>
</protein>
<dbReference type="AlphaFoldDB" id="A0A6A6GTM3"/>
<name>A0A6A6GTM3_VIRVR</name>
<dbReference type="Proteomes" id="UP000800092">
    <property type="component" value="Unassembled WGS sequence"/>
</dbReference>
<sequence>MAFEIHYSAAPQNQSEPGSINNCTIPEAAEFNESSTNNLQKRVFDGPRDRIIWLGKFISRNSQWLSQREHSESERRARSTQFRFPTEGGTAMGVRAMFDYTAIIIISRIGVSLSIIPEVPVFKDRQNIERDDRTFYRLGFGALRRQVNRRYGLGLQDLREPGHLLAAEHGPQVFIFTPRGPGAVLRWQRKIDQLSRNLHDLFGQPPEVIGYIVRPRQQSYGVQPTPSTPYAAWGARAIVEVNVNDDIMYVPPAENDTVDRIWLGRWKLWLEDTVIREEIFCPYT</sequence>
<evidence type="ECO:0000313" key="1">
    <source>
        <dbReference type="EMBL" id="KAF2228979.1"/>
    </source>
</evidence>
<gene>
    <name evidence="1" type="ORF">EV356DRAFT_540396</name>
</gene>
<dbReference type="EMBL" id="ML991881">
    <property type="protein sequence ID" value="KAF2228979.1"/>
    <property type="molecule type" value="Genomic_DNA"/>
</dbReference>
<reference evidence="1" key="1">
    <citation type="journal article" date="2020" name="Stud. Mycol.">
        <title>101 Dothideomycetes genomes: a test case for predicting lifestyles and emergence of pathogens.</title>
        <authorList>
            <person name="Haridas S."/>
            <person name="Albert R."/>
            <person name="Binder M."/>
            <person name="Bloem J."/>
            <person name="Labutti K."/>
            <person name="Salamov A."/>
            <person name="Andreopoulos B."/>
            <person name="Baker S."/>
            <person name="Barry K."/>
            <person name="Bills G."/>
            <person name="Bluhm B."/>
            <person name="Cannon C."/>
            <person name="Castanera R."/>
            <person name="Culley D."/>
            <person name="Daum C."/>
            <person name="Ezra D."/>
            <person name="Gonzalez J."/>
            <person name="Henrissat B."/>
            <person name="Kuo A."/>
            <person name="Liang C."/>
            <person name="Lipzen A."/>
            <person name="Lutzoni F."/>
            <person name="Magnuson J."/>
            <person name="Mondo S."/>
            <person name="Nolan M."/>
            <person name="Ohm R."/>
            <person name="Pangilinan J."/>
            <person name="Park H.-J."/>
            <person name="Ramirez L."/>
            <person name="Alfaro M."/>
            <person name="Sun H."/>
            <person name="Tritt A."/>
            <person name="Yoshinaga Y."/>
            <person name="Zwiers L.-H."/>
            <person name="Turgeon B."/>
            <person name="Goodwin S."/>
            <person name="Spatafora J."/>
            <person name="Crous P."/>
            <person name="Grigoriev I."/>
        </authorList>
    </citation>
    <scope>NUCLEOTIDE SEQUENCE</scope>
    <source>
        <strain evidence="1">Tuck. ex Michener</strain>
    </source>
</reference>
<keyword evidence="2" id="KW-1185">Reference proteome</keyword>
<proteinExistence type="predicted"/>